<sequence>MRNSSNSFVHKQQSSSYRPVATWKFCLGASQSQKNVNKQLNHFSLLGQNVNIYIQIYLHLLIKILLI</sequence>
<protein>
    <submittedName>
        <fullName evidence="1">Uncharacterized protein</fullName>
    </submittedName>
</protein>
<evidence type="ECO:0000313" key="2">
    <source>
        <dbReference type="Proteomes" id="UP000324222"/>
    </source>
</evidence>
<dbReference type="EMBL" id="VSRR010025250">
    <property type="protein sequence ID" value="MPC66767.1"/>
    <property type="molecule type" value="Genomic_DNA"/>
</dbReference>
<organism evidence="1 2">
    <name type="scientific">Portunus trituberculatus</name>
    <name type="common">Swimming crab</name>
    <name type="synonym">Neptunus trituberculatus</name>
    <dbReference type="NCBI Taxonomy" id="210409"/>
    <lineage>
        <taxon>Eukaryota</taxon>
        <taxon>Metazoa</taxon>
        <taxon>Ecdysozoa</taxon>
        <taxon>Arthropoda</taxon>
        <taxon>Crustacea</taxon>
        <taxon>Multicrustacea</taxon>
        <taxon>Malacostraca</taxon>
        <taxon>Eumalacostraca</taxon>
        <taxon>Eucarida</taxon>
        <taxon>Decapoda</taxon>
        <taxon>Pleocyemata</taxon>
        <taxon>Brachyura</taxon>
        <taxon>Eubrachyura</taxon>
        <taxon>Portunoidea</taxon>
        <taxon>Portunidae</taxon>
        <taxon>Portuninae</taxon>
        <taxon>Portunus</taxon>
    </lineage>
</organism>
<comment type="caution">
    <text evidence="1">The sequence shown here is derived from an EMBL/GenBank/DDBJ whole genome shotgun (WGS) entry which is preliminary data.</text>
</comment>
<proteinExistence type="predicted"/>
<evidence type="ECO:0000313" key="1">
    <source>
        <dbReference type="EMBL" id="MPC66767.1"/>
    </source>
</evidence>
<accession>A0A5B7HBU7</accession>
<dbReference type="AlphaFoldDB" id="A0A5B7HBU7"/>
<name>A0A5B7HBU7_PORTR</name>
<keyword evidence="2" id="KW-1185">Reference proteome</keyword>
<dbReference type="Proteomes" id="UP000324222">
    <property type="component" value="Unassembled WGS sequence"/>
</dbReference>
<gene>
    <name evidence="1" type="ORF">E2C01_060920</name>
</gene>
<reference evidence="1 2" key="1">
    <citation type="submission" date="2019-05" db="EMBL/GenBank/DDBJ databases">
        <title>Another draft genome of Portunus trituberculatus and its Hox gene families provides insights of decapod evolution.</title>
        <authorList>
            <person name="Jeong J.-H."/>
            <person name="Song I."/>
            <person name="Kim S."/>
            <person name="Choi T."/>
            <person name="Kim D."/>
            <person name="Ryu S."/>
            <person name="Kim W."/>
        </authorList>
    </citation>
    <scope>NUCLEOTIDE SEQUENCE [LARGE SCALE GENOMIC DNA]</scope>
    <source>
        <tissue evidence="1">Muscle</tissue>
    </source>
</reference>